<reference evidence="1 2" key="1">
    <citation type="journal article" date="2024" name="Plant J.">
        <title>Genome sequences and population genomics reveal climatic adaptation and genomic divergence between two closely related sweetgum species.</title>
        <authorList>
            <person name="Xu W.Q."/>
            <person name="Ren C.Q."/>
            <person name="Zhang X.Y."/>
            <person name="Comes H.P."/>
            <person name="Liu X.H."/>
            <person name="Li Y.G."/>
            <person name="Kettle C.J."/>
            <person name="Jalonen R."/>
            <person name="Gaisberger H."/>
            <person name="Ma Y.Z."/>
            <person name="Qiu Y.X."/>
        </authorList>
    </citation>
    <scope>NUCLEOTIDE SEQUENCE [LARGE SCALE GENOMIC DNA]</scope>
    <source>
        <strain evidence="1">Hangzhou</strain>
    </source>
</reference>
<dbReference type="Proteomes" id="UP001415857">
    <property type="component" value="Unassembled WGS sequence"/>
</dbReference>
<organism evidence="1 2">
    <name type="scientific">Liquidambar formosana</name>
    <name type="common">Formosan gum</name>
    <dbReference type="NCBI Taxonomy" id="63359"/>
    <lineage>
        <taxon>Eukaryota</taxon>
        <taxon>Viridiplantae</taxon>
        <taxon>Streptophyta</taxon>
        <taxon>Embryophyta</taxon>
        <taxon>Tracheophyta</taxon>
        <taxon>Spermatophyta</taxon>
        <taxon>Magnoliopsida</taxon>
        <taxon>eudicotyledons</taxon>
        <taxon>Gunneridae</taxon>
        <taxon>Pentapetalae</taxon>
        <taxon>Saxifragales</taxon>
        <taxon>Altingiaceae</taxon>
        <taxon>Liquidambar</taxon>
    </lineage>
</organism>
<keyword evidence="2" id="KW-1185">Reference proteome</keyword>
<accession>A0AAP0RS30</accession>
<protein>
    <submittedName>
        <fullName evidence="1">Uncharacterized protein</fullName>
    </submittedName>
</protein>
<comment type="caution">
    <text evidence="1">The sequence shown here is derived from an EMBL/GenBank/DDBJ whole genome shotgun (WGS) entry which is preliminary data.</text>
</comment>
<evidence type="ECO:0000313" key="1">
    <source>
        <dbReference type="EMBL" id="KAK9283515.1"/>
    </source>
</evidence>
<sequence>MQSFLDFYRTEVSSPNFLQACCVEHIILESDNLSSLFPNAHLSLGGFELNSHRLFALMTTLAVLPTVWLRDLSVLSYISGKYSNFVACSVDFEYF</sequence>
<dbReference type="EMBL" id="JBBPBK010000006">
    <property type="protein sequence ID" value="KAK9283515.1"/>
    <property type="molecule type" value="Genomic_DNA"/>
</dbReference>
<proteinExistence type="predicted"/>
<name>A0AAP0RS30_LIQFO</name>
<gene>
    <name evidence="1" type="ORF">L1049_011761</name>
</gene>
<evidence type="ECO:0000313" key="2">
    <source>
        <dbReference type="Proteomes" id="UP001415857"/>
    </source>
</evidence>
<dbReference type="AlphaFoldDB" id="A0AAP0RS30"/>